<protein>
    <submittedName>
        <fullName evidence="11">Amino acid ABC transporter permease</fullName>
    </submittedName>
</protein>
<dbReference type="InterPro" id="IPR041894">
    <property type="entry name" value="PBP2_ProX-like"/>
</dbReference>
<feature type="transmembrane region" description="Helical" evidence="8">
    <location>
        <begin position="368"/>
        <end position="391"/>
    </location>
</feature>
<dbReference type="AlphaFoldDB" id="A0AAE6KQC6"/>
<dbReference type="PANTHER" id="PTHR30177">
    <property type="entry name" value="GLYCINE BETAINE/L-PROLINE TRANSPORT SYSTEM PERMEASE PROTEIN PROW"/>
    <property type="match status" value="1"/>
</dbReference>
<keyword evidence="5 8" id="KW-0472">Membrane</keyword>
<dbReference type="InterPro" id="IPR000515">
    <property type="entry name" value="MetI-like"/>
</dbReference>
<dbReference type="RefSeq" id="WP_140797111.1">
    <property type="nucleotide sequence ID" value="NZ_CP017173.1"/>
</dbReference>
<evidence type="ECO:0000256" key="4">
    <source>
        <dbReference type="ARBA" id="ARBA00022989"/>
    </source>
</evidence>
<evidence type="ECO:0000256" key="9">
    <source>
        <dbReference type="SAM" id="SignalP"/>
    </source>
</evidence>
<dbReference type="CDD" id="cd13607">
    <property type="entry name" value="PBP2_AfProX_like"/>
    <property type="match status" value="1"/>
</dbReference>
<dbReference type="PANTHER" id="PTHR30177:SF4">
    <property type="entry name" value="OSMOPROTECTANT IMPORT PERMEASE PROTEIN OSMW"/>
    <property type="match status" value="1"/>
</dbReference>
<keyword evidence="3 8" id="KW-0812">Transmembrane</keyword>
<name>A0AAE6KQC6_MYXXA</name>
<dbReference type="EMBL" id="CP017174">
    <property type="protein sequence ID" value="QDE66051.1"/>
    <property type="molecule type" value="Genomic_DNA"/>
</dbReference>
<dbReference type="GO" id="GO:0022857">
    <property type="term" value="F:transmembrane transporter activity"/>
    <property type="evidence" value="ECO:0007669"/>
    <property type="project" value="InterPro"/>
</dbReference>
<dbReference type="Gene3D" id="3.40.190.120">
    <property type="entry name" value="Osmoprotection protein (prox), domain 2"/>
    <property type="match status" value="1"/>
</dbReference>
<comment type="similarity">
    <text evidence="7">In the N-terminal section; belongs to the binding-protein-dependent transport system permease family.</text>
</comment>
<comment type="subcellular location">
    <subcellularLocation>
        <location evidence="1 8">Cell membrane</location>
        <topology evidence="1 8">Multi-pass membrane protein</topology>
    </subcellularLocation>
</comment>
<evidence type="ECO:0000313" key="11">
    <source>
        <dbReference type="EMBL" id="QDE66051.1"/>
    </source>
</evidence>
<accession>A0AAE6KQC6</accession>
<comment type="similarity">
    <text evidence="8">Belongs to the binding-protein-dependent transport system permease family.</text>
</comment>
<evidence type="ECO:0000256" key="2">
    <source>
        <dbReference type="ARBA" id="ARBA00022448"/>
    </source>
</evidence>
<keyword evidence="4 8" id="KW-1133">Transmembrane helix</keyword>
<dbReference type="CDD" id="cd06261">
    <property type="entry name" value="TM_PBP2"/>
    <property type="match status" value="1"/>
</dbReference>
<feature type="transmembrane region" description="Helical" evidence="8">
    <location>
        <begin position="338"/>
        <end position="362"/>
    </location>
</feature>
<evidence type="ECO:0000259" key="10">
    <source>
        <dbReference type="PROSITE" id="PS50928"/>
    </source>
</evidence>
<dbReference type="GO" id="GO:0031460">
    <property type="term" value="P:glycine betaine transport"/>
    <property type="evidence" value="ECO:0007669"/>
    <property type="project" value="UniProtKB-ARBA"/>
</dbReference>
<dbReference type="Pfam" id="PF04069">
    <property type="entry name" value="OpuAC"/>
    <property type="match status" value="1"/>
</dbReference>
<organism evidence="11 12">
    <name type="scientific">Myxococcus xanthus</name>
    <dbReference type="NCBI Taxonomy" id="34"/>
    <lineage>
        <taxon>Bacteria</taxon>
        <taxon>Pseudomonadati</taxon>
        <taxon>Myxococcota</taxon>
        <taxon>Myxococcia</taxon>
        <taxon>Myxococcales</taxon>
        <taxon>Cystobacterineae</taxon>
        <taxon>Myxococcaceae</taxon>
        <taxon>Myxococcus</taxon>
    </lineage>
</organism>
<dbReference type="SUPFAM" id="SSF161098">
    <property type="entry name" value="MetI-like"/>
    <property type="match status" value="1"/>
</dbReference>
<evidence type="ECO:0000256" key="7">
    <source>
        <dbReference type="ARBA" id="ARBA00035652"/>
    </source>
</evidence>
<evidence type="ECO:0000256" key="1">
    <source>
        <dbReference type="ARBA" id="ARBA00004651"/>
    </source>
</evidence>
<evidence type="ECO:0000256" key="5">
    <source>
        <dbReference type="ARBA" id="ARBA00023136"/>
    </source>
</evidence>
<evidence type="ECO:0000313" key="12">
    <source>
        <dbReference type="Proteomes" id="UP000320179"/>
    </source>
</evidence>
<dbReference type="Pfam" id="PF00528">
    <property type="entry name" value="BPD_transp_1"/>
    <property type="match status" value="1"/>
</dbReference>
<dbReference type="InterPro" id="IPR035906">
    <property type="entry name" value="MetI-like_sf"/>
</dbReference>
<evidence type="ECO:0000256" key="6">
    <source>
        <dbReference type="ARBA" id="ARBA00035642"/>
    </source>
</evidence>
<dbReference type="GO" id="GO:0043190">
    <property type="term" value="C:ATP-binding cassette (ABC) transporter complex"/>
    <property type="evidence" value="ECO:0007669"/>
    <property type="project" value="InterPro"/>
</dbReference>
<dbReference type="Proteomes" id="UP000320179">
    <property type="component" value="Chromosome"/>
</dbReference>
<feature type="transmembrane region" description="Helical" evidence="8">
    <location>
        <begin position="417"/>
        <end position="443"/>
    </location>
</feature>
<feature type="transmembrane region" description="Helical" evidence="8">
    <location>
        <begin position="463"/>
        <end position="485"/>
    </location>
</feature>
<evidence type="ECO:0000256" key="8">
    <source>
        <dbReference type="RuleBase" id="RU363032"/>
    </source>
</evidence>
<feature type="domain" description="ABC transmembrane type-1" evidence="10">
    <location>
        <begin position="303"/>
        <end position="486"/>
    </location>
</feature>
<feature type="transmembrane region" description="Helical" evidence="8">
    <location>
        <begin position="307"/>
        <end position="326"/>
    </location>
</feature>
<evidence type="ECO:0000256" key="3">
    <source>
        <dbReference type="ARBA" id="ARBA00022692"/>
    </source>
</evidence>
<proteinExistence type="inferred from homology"/>
<keyword evidence="2 8" id="KW-0813">Transport</keyword>
<feature type="chain" id="PRO_5041908278" evidence="9">
    <location>
        <begin position="20"/>
        <end position="503"/>
    </location>
</feature>
<dbReference type="SUPFAM" id="SSF53850">
    <property type="entry name" value="Periplasmic binding protein-like II"/>
    <property type="match status" value="1"/>
</dbReference>
<dbReference type="FunFam" id="1.10.3720.10:FF:000001">
    <property type="entry name" value="Glycine betaine ABC transporter, permease"/>
    <property type="match status" value="1"/>
</dbReference>
<reference evidence="11 12" key="1">
    <citation type="journal article" date="2019" name="Science">
        <title>Social genes are selection hotspots in kin groups of a soil microbe.</title>
        <authorList>
            <person name="Wielgoss S."/>
            <person name="Wolfensberger R."/>
            <person name="Sun L."/>
            <person name="Fiegna F."/>
            <person name="Velicer G.J."/>
        </authorList>
    </citation>
    <scope>NUCLEOTIDE SEQUENCE [LARGE SCALE GENOMIC DNA]</scope>
    <source>
        <strain evidence="11 12">MC3.5.9c15</strain>
    </source>
</reference>
<dbReference type="Gene3D" id="3.40.190.10">
    <property type="entry name" value="Periplasmic binding protein-like II"/>
    <property type="match status" value="1"/>
</dbReference>
<gene>
    <name evidence="11" type="ORF">BHS09_03020</name>
</gene>
<keyword evidence="9" id="KW-0732">Signal</keyword>
<dbReference type="InterPro" id="IPR051204">
    <property type="entry name" value="ABC_transp_perm/SBD"/>
</dbReference>
<feature type="signal peptide" evidence="9">
    <location>
        <begin position="1"/>
        <end position="19"/>
    </location>
</feature>
<comment type="similarity">
    <text evidence="6">In the C-terminal section; belongs to the OsmX family.</text>
</comment>
<sequence length="503" mass="53775">MRVWLLVLLLVGACGGAPSSGDGAPQVRVGSKKFTESVILGEAVTQLARSTGARVTHRRELGGTTVLWEALRRGELDVYPEYTGTLRQELLSGRHLPDDAALRAALAEAGLRMSEPLGFNNTYALGMKEAEAERLGIRRISDLRAHPSLRLGFSNEFMDRADGWPALRDSYRLPQRDVRGLDHDLAYRGMESGSLQLTDLYSTDAEIQAYGLRVLEDDLHHFPAYDAVLLYRDDLEARAPEALAAMLRLEGRVSEEDMVKLNAQARLERVSEGRVASGFLATALGVTSEVRGDGLASRVWKRTREHLFLVGVSLLAAMALAVPLGVLAARRPRLGRGVLGLTGVIQTVPSLALLVVMIPLLGIGSRPAIAALFLYSLLPIVRNTAAGLAGIPPEVRESAEALGLPARARLWRIELPMAAPSILAGIQTAAVINVGTATLGALVGAGGYGQPILTGIRLDDVRLILEGAIPAAALALVASGLFDVVERVVVPRGLRLGAAARPR</sequence>
<dbReference type="PROSITE" id="PS50928">
    <property type="entry name" value="ABC_TM1"/>
    <property type="match status" value="1"/>
</dbReference>
<dbReference type="InterPro" id="IPR007210">
    <property type="entry name" value="ABC_Gly_betaine_transp_sub-bd"/>
</dbReference>
<dbReference type="Gene3D" id="1.10.3720.10">
    <property type="entry name" value="MetI-like"/>
    <property type="match status" value="1"/>
</dbReference>